<reference evidence="6 8" key="2">
    <citation type="submission" date="2018-11" db="EMBL/GenBank/DDBJ databases">
        <authorList>
            <person name="Stevens M.J."/>
            <person name="Cernela N."/>
            <person name="Spoerry Serrano N."/>
            <person name="Schmitt S."/>
            <person name="Schrenzel J."/>
            <person name="Stephan R."/>
        </authorList>
    </citation>
    <scope>NUCLEOTIDE SEQUENCE [LARGE SCALE GENOMIC DNA]</scope>
    <source>
        <strain evidence="6 8">SS1014</strain>
    </source>
</reference>
<dbReference type="Proteomes" id="UP000273973">
    <property type="component" value="Unassembled WGS sequence"/>
</dbReference>
<dbReference type="GO" id="GO:0008237">
    <property type="term" value="F:metallopeptidase activity"/>
    <property type="evidence" value="ECO:0007669"/>
    <property type="project" value="UniProtKB-KW"/>
</dbReference>
<keyword evidence="2" id="KW-0378">Hydrolase</keyword>
<evidence type="ECO:0000256" key="1">
    <source>
        <dbReference type="ARBA" id="ARBA00010243"/>
    </source>
</evidence>
<comment type="caution">
    <text evidence="6">The sequence shown here is derived from an EMBL/GenBank/DDBJ whole genome shotgun (WGS) entry which is preliminary data.</text>
</comment>
<dbReference type="Proteomes" id="UP000278566">
    <property type="component" value="Unassembled WGS sequence"/>
</dbReference>
<dbReference type="Gene3D" id="3.40.140.10">
    <property type="entry name" value="Cytidine Deaminase, domain 2"/>
    <property type="match status" value="1"/>
</dbReference>
<dbReference type="PANTHER" id="PTHR30471">
    <property type="entry name" value="DNA REPAIR PROTEIN RADC"/>
    <property type="match status" value="1"/>
</dbReference>
<evidence type="ECO:0000259" key="4">
    <source>
        <dbReference type="Pfam" id="PF04002"/>
    </source>
</evidence>
<evidence type="ECO:0000256" key="3">
    <source>
        <dbReference type="SAM" id="Coils"/>
    </source>
</evidence>
<dbReference type="Pfam" id="PF04002">
    <property type="entry name" value="RadC"/>
    <property type="match status" value="1"/>
</dbReference>
<dbReference type="PROSITE" id="PS01302">
    <property type="entry name" value="UPF0758"/>
    <property type="match status" value="1"/>
</dbReference>
<evidence type="ECO:0000313" key="9">
    <source>
        <dbReference type="Proteomes" id="UP000278566"/>
    </source>
</evidence>
<evidence type="ECO:0000313" key="10">
    <source>
        <dbReference type="Proteomes" id="UP000309259"/>
    </source>
</evidence>
<proteinExistence type="inferred from homology"/>
<organism evidence="6 8">
    <name type="scientific">Streptococcus suis</name>
    <dbReference type="NCBI Taxonomy" id="1307"/>
    <lineage>
        <taxon>Bacteria</taxon>
        <taxon>Bacillati</taxon>
        <taxon>Bacillota</taxon>
        <taxon>Bacilli</taxon>
        <taxon>Lactobacillales</taxon>
        <taxon>Streptococcaceae</taxon>
        <taxon>Streptococcus</taxon>
    </lineage>
</organism>
<evidence type="ECO:0000313" key="8">
    <source>
        <dbReference type="Proteomes" id="UP000273973"/>
    </source>
</evidence>
<feature type="coiled-coil region" evidence="3">
    <location>
        <begin position="660"/>
        <end position="687"/>
    </location>
</feature>
<keyword evidence="3" id="KW-0175">Coiled coil</keyword>
<evidence type="ECO:0000256" key="2">
    <source>
        <dbReference type="ARBA" id="ARBA00023049"/>
    </source>
</evidence>
<dbReference type="EMBL" id="RSDG01000036">
    <property type="protein sequence ID" value="RRR48781.1"/>
    <property type="molecule type" value="Genomic_DNA"/>
</dbReference>
<feature type="domain" description="RadC-like JAB" evidence="4">
    <location>
        <begin position="226"/>
        <end position="337"/>
    </location>
</feature>
<evidence type="ECO:0000313" key="5">
    <source>
        <dbReference type="EMBL" id="RRN52502.1"/>
    </source>
</evidence>
<evidence type="ECO:0000313" key="7">
    <source>
        <dbReference type="EMBL" id="TII04185.1"/>
    </source>
</evidence>
<dbReference type="AlphaFoldDB" id="A0A426T4I4"/>
<dbReference type="EMBL" id="SSXL01000001">
    <property type="protein sequence ID" value="TII04185.1"/>
    <property type="molecule type" value="Genomic_DNA"/>
</dbReference>
<dbReference type="EMBL" id="RRZO01000003">
    <property type="protein sequence ID" value="RRN52502.1"/>
    <property type="molecule type" value="Genomic_DNA"/>
</dbReference>
<gene>
    <name evidence="5" type="ORF">EI220_01360</name>
    <name evidence="6" type="ORF">EJA00_06090</name>
    <name evidence="7" type="ORF">FAJ35_00040</name>
</gene>
<dbReference type="PANTHER" id="PTHR30471:SF3">
    <property type="entry name" value="UPF0758 PROTEIN YEES-RELATED"/>
    <property type="match status" value="1"/>
</dbReference>
<dbReference type="InterPro" id="IPR020891">
    <property type="entry name" value="UPF0758_CS"/>
</dbReference>
<dbReference type="RefSeq" id="WP_024409561.1">
    <property type="nucleotide sequence ID" value="NZ_JAIMDZ010000001.1"/>
</dbReference>
<keyword evidence="2" id="KW-0645">Protease</keyword>
<evidence type="ECO:0000313" key="6">
    <source>
        <dbReference type="EMBL" id="RRR48781.1"/>
    </source>
</evidence>
<dbReference type="Proteomes" id="UP000309259">
    <property type="component" value="Unassembled WGS sequence"/>
</dbReference>
<reference evidence="5 9" key="1">
    <citation type="submission" date="2018-11" db="EMBL/GenBank/DDBJ databases">
        <title>Changes in penicillin susceptibility of Streptococcus suis isolates by amino acid alterations in the penicillin-binding protein.</title>
        <authorList>
            <person name="Niemann L."/>
            <person name="Eichhorn I."/>
        </authorList>
    </citation>
    <scope>NUCLEOTIDE SEQUENCE [LARGE SCALE GENOMIC DNA]</scope>
    <source>
        <strain evidence="5 9">IMT40738</strain>
    </source>
</reference>
<sequence length="807" mass="93009">MAKHLFEYFGCQNKEELYHRVKSKDSSVQELLDFYDFSKSAQFLNSRRITGQKSMIDFLDSTNLFPLPSEAVFVALNSQLYPVFTKTIRPDSSIDELFASLSQANYNSYIFVENIQDGSNQSTQAILGHLDKYLELLENTKIDHLLVENDILSNGIRVSSIEHFSSEDFKLQHNFSAPRTIDRTFTFDNPIYEGPEFQLDELEGYSDFTSYYVESEILGRHIKDVDTQELLKLNYQDKEQEHLLLMTYDSDYKINQIHDLFVGGLSRSLAEPRNVASIISQKEVSGFILAHNHPSGHNAPSKNDIKATKGFVELGNMLHKPLFDHYIIAREGVRSLSGDYNLDKLKHSQQNILMQVLEQEKDRQEGVAEDAAAYQRMSQKQYKKMKAEVTADTAVGVGFFEGIESKIPLYATAEATRTIALNGWIKDSTSDAELANMLVTEAIKAMNYQDFKEVAPYLFTYPREQREQDRLVRPVEVSRDFFNQLQADADELFQIKRSQKESSLSTKIRELETDEVPNGDRVLGVDMEKGELLLMRTAENAYIDDWEIRRPGLITDYRSKDEDSLQALRAVSEGSPYLKALFRSYVLNKDTVDGFVDVDKEVLKEVSPLSVPNFTTHQEFFNYASNFMSFRNEYENLADYINKTYELHYPTDYGVQWHCEAILTKQLEQINKELAKEEKELVVVQVENEQSAGYHNLSYLRDMRTETKQEVEDYLFSVVGSYYQNDLTELVVIDLSSIDPELGYNGAVKEKYFVSEYLLTNNSVLDSLEVAQLRFPHLSNFYPPEEVKEEVRQKDRVPKEKGEELEL</sequence>
<reference evidence="6 8" key="3">
    <citation type="submission" date="2018-12" db="EMBL/GenBank/DDBJ databases">
        <title>Whole-genome sequences of fifteen clinical Streptococcus suis strains isolated from pigs between 2006 and 2018.</title>
        <authorList>
            <person name="Stevens M.J.A."/>
            <person name="Cernela N."/>
            <person name="Spoerry Serrano N."/>
            <person name="Schmitt S."/>
            <person name="Schrenzel J."/>
            <person name="Stephan R."/>
        </authorList>
    </citation>
    <scope>NUCLEOTIDE SEQUENCE [LARGE SCALE GENOMIC DNA]</scope>
    <source>
        <strain evidence="6 8">SS1014</strain>
    </source>
</reference>
<dbReference type="InterPro" id="IPR001405">
    <property type="entry name" value="UPF0758"/>
</dbReference>
<name>A0A426T4I4_STRSU</name>
<protein>
    <recommendedName>
        <fullName evidence="4">RadC-like JAB domain-containing protein</fullName>
    </recommendedName>
</protein>
<reference evidence="7 10" key="4">
    <citation type="submission" date="2019-04" db="EMBL/GenBank/DDBJ databases">
        <title>Genome analysis of Streptococcus suis strain WUSS327.</title>
        <authorList>
            <person name="Chen H."/>
            <person name="Gao X."/>
            <person name="Wu Z."/>
        </authorList>
    </citation>
    <scope>NUCLEOTIDE SEQUENCE [LARGE SCALE GENOMIC DNA]</scope>
    <source>
        <strain evidence="7 10">WUSS327</strain>
    </source>
</reference>
<comment type="similarity">
    <text evidence="1">Belongs to the UPF0758 family.</text>
</comment>
<keyword evidence="2" id="KW-0482">Metalloprotease</keyword>
<dbReference type="InterPro" id="IPR025657">
    <property type="entry name" value="RadC_JAB"/>
</dbReference>
<accession>A0A426T4I4</accession>